<dbReference type="AlphaFoldDB" id="A0ABD3HVU6"/>
<dbReference type="EMBL" id="JBJQOH010000003">
    <property type="protein sequence ID" value="KAL3693469.1"/>
    <property type="molecule type" value="Genomic_DNA"/>
</dbReference>
<sequence>MRGGGESRVESIGVRSIDRMMGERCEGAGLSVGDGGGIGGGARCGGIGGSKFWMECSSKLEGVQSLEIGGVRPFGIGGSERVGRGAIDQKASFLLFVSNVFRQVRFPKA</sequence>
<name>A0ABD3HVU6_9MARC</name>
<proteinExistence type="predicted"/>
<keyword evidence="2" id="KW-1185">Reference proteome</keyword>
<accession>A0ABD3HVU6</accession>
<evidence type="ECO:0000313" key="2">
    <source>
        <dbReference type="Proteomes" id="UP001633002"/>
    </source>
</evidence>
<comment type="caution">
    <text evidence="1">The sequence shown here is derived from an EMBL/GenBank/DDBJ whole genome shotgun (WGS) entry which is preliminary data.</text>
</comment>
<dbReference type="Proteomes" id="UP001633002">
    <property type="component" value="Unassembled WGS sequence"/>
</dbReference>
<protein>
    <submittedName>
        <fullName evidence="1">Uncharacterized protein</fullName>
    </submittedName>
</protein>
<organism evidence="1 2">
    <name type="scientific">Riccia sorocarpa</name>
    <dbReference type="NCBI Taxonomy" id="122646"/>
    <lineage>
        <taxon>Eukaryota</taxon>
        <taxon>Viridiplantae</taxon>
        <taxon>Streptophyta</taxon>
        <taxon>Embryophyta</taxon>
        <taxon>Marchantiophyta</taxon>
        <taxon>Marchantiopsida</taxon>
        <taxon>Marchantiidae</taxon>
        <taxon>Marchantiales</taxon>
        <taxon>Ricciaceae</taxon>
        <taxon>Riccia</taxon>
    </lineage>
</organism>
<gene>
    <name evidence="1" type="ORF">R1sor_007120</name>
</gene>
<evidence type="ECO:0000313" key="1">
    <source>
        <dbReference type="EMBL" id="KAL3693469.1"/>
    </source>
</evidence>
<reference evidence="1 2" key="1">
    <citation type="submission" date="2024-09" db="EMBL/GenBank/DDBJ databases">
        <title>Chromosome-scale assembly of Riccia sorocarpa.</title>
        <authorList>
            <person name="Paukszto L."/>
        </authorList>
    </citation>
    <scope>NUCLEOTIDE SEQUENCE [LARGE SCALE GENOMIC DNA]</scope>
    <source>
        <strain evidence="1">LP-2024</strain>
        <tissue evidence="1">Aerial parts of the thallus</tissue>
    </source>
</reference>